<name>A0ABP8HTU7_9BACT</name>
<dbReference type="InterPro" id="IPR000180">
    <property type="entry name" value="Dipep_AS"/>
</dbReference>
<evidence type="ECO:0000256" key="1">
    <source>
        <dbReference type="SAM" id="SignalP"/>
    </source>
</evidence>
<dbReference type="InterPro" id="IPR032466">
    <property type="entry name" value="Metal_Hydrolase"/>
</dbReference>
<dbReference type="InterPro" id="IPR008257">
    <property type="entry name" value="Pept_M19"/>
</dbReference>
<comment type="caution">
    <text evidence="2">The sequence shown here is derived from an EMBL/GenBank/DDBJ whole genome shotgun (WGS) entry which is preliminary data.</text>
</comment>
<dbReference type="PANTHER" id="PTHR10443">
    <property type="entry name" value="MICROSOMAL DIPEPTIDASE"/>
    <property type="match status" value="1"/>
</dbReference>
<keyword evidence="1" id="KW-0732">Signal</keyword>
<dbReference type="EMBL" id="BAABGY010000019">
    <property type="protein sequence ID" value="GAA4344341.1"/>
    <property type="molecule type" value="Genomic_DNA"/>
</dbReference>
<sequence length="390" mass="43017">MFRSLILLATLCAVQSALAQTSFHESAIVIDTHNDLLSTVTMRGRDIGTDLRGAAASDLARFRQGGVDAQVFVVFCDERFGKDTAFKYANIEIDSFESILRRHPETLMKATTARDIRRAAASNRMACLLGVEGGHMIEGDLSKLDALYRRGVRYMTLTWNNSTDWATSARDEASGTVPNAAPGLNDFGRQVVQRMNTLGMLIDLSHTGEKTFWDVMAATRRPVLVSHSNAWALAPHRRNLKDEQIKAIGKNGGVIHLNFNASFVDSSFDRKINVLSAVHKGEIDSLVALKWADYDIQDFLVAKYKAEVDAARPPLSLLLDHVDHIVKLVGINHVGLGSDYDGSIIPPLGLDDVSTFPKITEGLLQRGYKSAEIRKILGGNFLRLLKANER</sequence>
<keyword evidence="3" id="KW-1185">Reference proteome</keyword>
<dbReference type="CDD" id="cd01301">
    <property type="entry name" value="rDP_like"/>
    <property type="match status" value="1"/>
</dbReference>
<reference evidence="3" key="1">
    <citation type="journal article" date="2019" name="Int. J. Syst. Evol. Microbiol.">
        <title>The Global Catalogue of Microorganisms (GCM) 10K type strain sequencing project: providing services to taxonomists for standard genome sequencing and annotation.</title>
        <authorList>
            <consortium name="The Broad Institute Genomics Platform"/>
            <consortium name="The Broad Institute Genome Sequencing Center for Infectious Disease"/>
            <person name="Wu L."/>
            <person name="Ma J."/>
        </authorList>
    </citation>
    <scope>NUCLEOTIDE SEQUENCE [LARGE SCALE GENOMIC DNA]</scope>
    <source>
        <strain evidence="3">JCM 17919</strain>
    </source>
</reference>
<protein>
    <submittedName>
        <fullName evidence="2">Dipeptidase</fullName>
    </submittedName>
</protein>
<dbReference type="RefSeq" id="WP_345258330.1">
    <property type="nucleotide sequence ID" value="NZ_BAABGY010000019.1"/>
</dbReference>
<dbReference type="PROSITE" id="PS00869">
    <property type="entry name" value="RENAL_DIPEPTIDASE_1"/>
    <property type="match status" value="1"/>
</dbReference>
<feature type="signal peptide" evidence="1">
    <location>
        <begin position="1"/>
        <end position="19"/>
    </location>
</feature>
<dbReference type="SUPFAM" id="SSF51556">
    <property type="entry name" value="Metallo-dependent hydrolases"/>
    <property type="match status" value="1"/>
</dbReference>
<organism evidence="2 3">
    <name type="scientific">Flaviaesturariibacter amylovorans</name>
    <dbReference type="NCBI Taxonomy" id="1084520"/>
    <lineage>
        <taxon>Bacteria</taxon>
        <taxon>Pseudomonadati</taxon>
        <taxon>Bacteroidota</taxon>
        <taxon>Chitinophagia</taxon>
        <taxon>Chitinophagales</taxon>
        <taxon>Chitinophagaceae</taxon>
        <taxon>Flaviaestuariibacter</taxon>
    </lineage>
</organism>
<feature type="chain" id="PRO_5045549383" evidence="1">
    <location>
        <begin position="20"/>
        <end position="390"/>
    </location>
</feature>
<dbReference type="PROSITE" id="PS51365">
    <property type="entry name" value="RENAL_DIPEPTIDASE_2"/>
    <property type="match status" value="1"/>
</dbReference>
<dbReference type="Gene3D" id="3.20.20.140">
    <property type="entry name" value="Metal-dependent hydrolases"/>
    <property type="match status" value="1"/>
</dbReference>
<dbReference type="Proteomes" id="UP001501725">
    <property type="component" value="Unassembled WGS sequence"/>
</dbReference>
<dbReference type="Pfam" id="PF01244">
    <property type="entry name" value="Peptidase_M19"/>
    <property type="match status" value="1"/>
</dbReference>
<dbReference type="PANTHER" id="PTHR10443:SF12">
    <property type="entry name" value="DIPEPTIDASE"/>
    <property type="match status" value="1"/>
</dbReference>
<accession>A0ABP8HTU7</accession>
<gene>
    <name evidence="2" type="ORF">GCM10023184_45520</name>
</gene>
<evidence type="ECO:0000313" key="2">
    <source>
        <dbReference type="EMBL" id="GAA4344341.1"/>
    </source>
</evidence>
<evidence type="ECO:0000313" key="3">
    <source>
        <dbReference type="Proteomes" id="UP001501725"/>
    </source>
</evidence>
<proteinExistence type="predicted"/>